<organism evidence="1 2">
    <name type="scientific">Xanthocytophaga flava</name>
    <dbReference type="NCBI Taxonomy" id="3048013"/>
    <lineage>
        <taxon>Bacteria</taxon>
        <taxon>Pseudomonadati</taxon>
        <taxon>Bacteroidota</taxon>
        <taxon>Cytophagia</taxon>
        <taxon>Cytophagales</taxon>
        <taxon>Rhodocytophagaceae</taxon>
        <taxon>Xanthocytophaga</taxon>
    </lineage>
</organism>
<proteinExistence type="predicted"/>
<dbReference type="PROSITE" id="PS51257">
    <property type="entry name" value="PROKAR_LIPOPROTEIN"/>
    <property type="match status" value="1"/>
</dbReference>
<dbReference type="InterPro" id="IPR003772">
    <property type="entry name" value="YceD"/>
</dbReference>
<name>A0ABT7CFG9_9BACT</name>
<gene>
    <name evidence="1" type="ORF">QNI19_00925</name>
</gene>
<sequence length="215" mass="25255">MQYQKSTKVIKSSRKMFLNQKYIFTFAVLIFGGCPVKDLKDFDIDIIGLKDKAYTFDFEGNNSFFKLFENSLVESGVFKVKLYLDKSATMIQLNFHITGSIELTCDRSLEQFDYPLDIEEKHILKFGEDDKELTDEIEIINRHTATINVAQYIYEFIVLAIPMKKIHPKFADQQYEENEEGLLVYRSKEEEETSEEKDEENIDPRWAALRKLNNN</sequence>
<accession>A0ABT7CFG9</accession>
<dbReference type="Proteomes" id="UP001228581">
    <property type="component" value="Unassembled WGS sequence"/>
</dbReference>
<dbReference type="RefSeq" id="WP_313991157.1">
    <property type="nucleotide sequence ID" value="NZ_JASJOR010000013.1"/>
</dbReference>
<comment type="caution">
    <text evidence="1">The sequence shown here is derived from an EMBL/GenBank/DDBJ whole genome shotgun (WGS) entry which is preliminary data.</text>
</comment>
<evidence type="ECO:0000313" key="2">
    <source>
        <dbReference type="Proteomes" id="UP001228581"/>
    </source>
</evidence>
<reference evidence="1 2" key="1">
    <citation type="submission" date="2023-05" db="EMBL/GenBank/DDBJ databases">
        <authorList>
            <person name="Zhang X."/>
        </authorList>
    </citation>
    <scope>NUCLEOTIDE SEQUENCE [LARGE SCALE GENOMIC DNA]</scope>
    <source>
        <strain evidence="1 2">DM2B3-1</strain>
    </source>
</reference>
<dbReference type="EMBL" id="JASJOT010000001">
    <property type="protein sequence ID" value="MDJ1491469.1"/>
    <property type="molecule type" value="Genomic_DNA"/>
</dbReference>
<dbReference type="Pfam" id="PF02620">
    <property type="entry name" value="YceD"/>
    <property type="match status" value="1"/>
</dbReference>
<evidence type="ECO:0000313" key="1">
    <source>
        <dbReference type="EMBL" id="MDJ1491469.1"/>
    </source>
</evidence>
<keyword evidence="2" id="KW-1185">Reference proteome</keyword>
<protein>
    <submittedName>
        <fullName evidence="1">DUF177 domain-containing protein</fullName>
    </submittedName>
</protein>